<gene>
    <name evidence="2" type="ORF">UR73_C0037G0005</name>
</gene>
<organism evidence="2 3">
    <name type="scientific">candidate division WS6 bacterium GW2011_GWF1_35_23</name>
    <dbReference type="NCBI Taxonomy" id="1619097"/>
    <lineage>
        <taxon>Bacteria</taxon>
        <taxon>Candidatus Dojkabacteria</taxon>
    </lineage>
</organism>
<evidence type="ECO:0000313" key="2">
    <source>
        <dbReference type="EMBL" id="KKP74696.1"/>
    </source>
</evidence>
<evidence type="ECO:0000256" key="1">
    <source>
        <dbReference type="SAM" id="Coils"/>
    </source>
</evidence>
<evidence type="ECO:0000313" key="3">
    <source>
        <dbReference type="Proteomes" id="UP000034816"/>
    </source>
</evidence>
<comment type="caution">
    <text evidence="2">The sequence shown here is derived from an EMBL/GenBank/DDBJ whole genome shotgun (WGS) entry which is preliminary data.</text>
</comment>
<name>A0A0G0CFB4_9BACT</name>
<proteinExistence type="predicted"/>
<feature type="coiled-coil region" evidence="1">
    <location>
        <begin position="39"/>
        <end position="73"/>
    </location>
</feature>
<sequence length="89" mass="9983">MIDLTLFSIHWHLILGLVLGACLGMIVTSMCVAAGSADADFFRIALENEREERKQVEDAHLETRGKLNDAQKEVEYAKEKIHKRGKDAS</sequence>
<dbReference type="Proteomes" id="UP000034816">
    <property type="component" value="Unassembled WGS sequence"/>
</dbReference>
<reference evidence="2 3" key="1">
    <citation type="journal article" date="2015" name="Nature">
        <title>rRNA introns, odd ribosomes, and small enigmatic genomes across a large radiation of phyla.</title>
        <authorList>
            <person name="Brown C.T."/>
            <person name="Hug L.A."/>
            <person name="Thomas B.C."/>
            <person name="Sharon I."/>
            <person name="Castelle C.J."/>
            <person name="Singh A."/>
            <person name="Wilkins M.J."/>
            <person name="Williams K.H."/>
            <person name="Banfield J.F."/>
        </authorList>
    </citation>
    <scope>NUCLEOTIDE SEQUENCE [LARGE SCALE GENOMIC DNA]</scope>
</reference>
<keyword evidence="1" id="KW-0175">Coiled coil</keyword>
<accession>A0A0G0CFB4</accession>
<dbReference type="EMBL" id="LBQH01000037">
    <property type="protein sequence ID" value="KKP74696.1"/>
    <property type="molecule type" value="Genomic_DNA"/>
</dbReference>
<protein>
    <submittedName>
        <fullName evidence="2">Uncharacterized protein</fullName>
    </submittedName>
</protein>
<dbReference type="AlphaFoldDB" id="A0A0G0CFB4"/>